<feature type="compositionally biased region" description="Basic residues" evidence="1">
    <location>
        <begin position="14"/>
        <end position="23"/>
    </location>
</feature>
<dbReference type="Proteomes" id="UP000305929">
    <property type="component" value="Unassembled WGS sequence"/>
</dbReference>
<evidence type="ECO:0000256" key="1">
    <source>
        <dbReference type="SAM" id="MobiDB-lite"/>
    </source>
</evidence>
<feature type="region of interest" description="Disordered" evidence="1">
    <location>
        <begin position="1"/>
        <end position="41"/>
    </location>
</feature>
<dbReference type="Gene3D" id="2.60.40.1180">
    <property type="entry name" value="Golgi alpha-mannosidase II"/>
    <property type="match status" value="1"/>
</dbReference>
<sequence>MTGRRRLPTDRRACLARKPRGRPPLHDSTAATGAGAERHSQGAITLAASRWLTSQPPSAARRVIAYSMRSGSNTVLEVANLDPHHTQEATVYTRKATVS</sequence>
<proteinExistence type="predicted"/>
<dbReference type="EMBL" id="SZNQ01000003">
    <property type="protein sequence ID" value="TKS96343.1"/>
    <property type="molecule type" value="Genomic_DNA"/>
</dbReference>
<dbReference type="AlphaFoldDB" id="A0A4U5W4G3"/>
<evidence type="ECO:0000313" key="3">
    <source>
        <dbReference type="Proteomes" id="UP000305929"/>
    </source>
</evidence>
<comment type="caution">
    <text evidence="2">The sequence shown here is derived from an EMBL/GenBank/DDBJ whole genome shotgun (WGS) entry which is preliminary data.</text>
</comment>
<reference evidence="2 3" key="1">
    <citation type="submission" date="2019-04" db="EMBL/GenBank/DDBJ databases">
        <title>Streptomyces lasaliensis sp. nov., an Actinomycete isolated from soil which produces the polyether antibiotic lasalocid.</title>
        <authorList>
            <person name="Erwin G."/>
            <person name="Haber C."/>
        </authorList>
    </citation>
    <scope>NUCLEOTIDE SEQUENCE [LARGE SCALE GENOMIC DNA]</scope>
    <source>
        <strain evidence="2 3">X-537</strain>
    </source>
</reference>
<keyword evidence="3" id="KW-1185">Reference proteome</keyword>
<dbReference type="InterPro" id="IPR013780">
    <property type="entry name" value="Glyco_hydro_b"/>
</dbReference>
<protein>
    <submittedName>
        <fullName evidence="2">Uncharacterized protein</fullName>
    </submittedName>
</protein>
<evidence type="ECO:0000313" key="2">
    <source>
        <dbReference type="EMBL" id="TKS96343.1"/>
    </source>
</evidence>
<name>A0A4U5W4G3_STRLS</name>
<gene>
    <name evidence="2" type="ORF">E4U91_37365</name>
</gene>
<dbReference type="OrthoDB" id="9805159at2"/>
<organism evidence="2 3">
    <name type="scientific">Streptomyces lasalocidi</name>
    <name type="common">Streptomyces lasaliensis</name>
    <dbReference type="NCBI Taxonomy" id="324833"/>
    <lineage>
        <taxon>Bacteria</taxon>
        <taxon>Bacillati</taxon>
        <taxon>Actinomycetota</taxon>
        <taxon>Actinomycetes</taxon>
        <taxon>Kitasatosporales</taxon>
        <taxon>Streptomycetaceae</taxon>
        <taxon>Streptomyces</taxon>
    </lineage>
</organism>
<accession>A0A4U5W4G3</accession>